<dbReference type="Gene3D" id="3.20.20.70">
    <property type="entry name" value="Aldolase class I"/>
    <property type="match status" value="1"/>
</dbReference>
<dbReference type="InterPro" id="IPR041233">
    <property type="entry name" value="Melibiase_C"/>
</dbReference>
<dbReference type="OrthoDB" id="5795902at2759"/>
<keyword evidence="8" id="KW-0430">Lectin</keyword>
<dbReference type="InterPro" id="IPR035992">
    <property type="entry name" value="Ricin_B-like_lectins"/>
</dbReference>
<gene>
    <name evidence="16" type="ORF">N7476_004228</name>
</gene>
<dbReference type="PANTHER" id="PTHR11452">
    <property type="entry name" value="ALPHA-GALACTOSIDASE/ALPHA-N-ACETYLGALACTOSAMINIDASE"/>
    <property type="match status" value="1"/>
</dbReference>
<organism evidence="16 17">
    <name type="scientific">Penicillium atrosanguineum</name>
    <dbReference type="NCBI Taxonomy" id="1132637"/>
    <lineage>
        <taxon>Eukaryota</taxon>
        <taxon>Fungi</taxon>
        <taxon>Dikarya</taxon>
        <taxon>Ascomycota</taxon>
        <taxon>Pezizomycotina</taxon>
        <taxon>Eurotiomycetes</taxon>
        <taxon>Eurotiomycetidae</taxon>
        <taxon>Eurotiales</taxon>
        <taxon>Aspergillaceae</taxon>
        <taxon>Penicillium</taxon>
    </lineage>
</organism>
<evidence type="ECO:0000313" key="17">
    <source>
        <dbReference type="Proteomes" id="UP001147746"/>
    </source>
</evidence>
<feature type="domain" description="Alpha galactosidase C-terminal" evidence="15">
    <location>
        <begin position="336"/>
        <end position="409"/>
    </location>
</feature>
<dbReference type="EMBL" id="JAPZBO010000003">
    <property type="protein sequence ID" value="KAJ5321226.1"/>
    <property type="molecule type" value="Genomic_DNA"/>
</dbReference>
<reference evidence="16" key="1">
    <citation type="submission" date="2022-12" db="EMBL/GenBank/DDBJ databases">
        <authorList>
            <person name="Petersen C."/>
        </authorList>
    </citation>
    <scope>NUCLEOTIDE SEQUENCE</scope>
    <source>
        <strain evidence="16">IBT 21472</strain>
    </source>
</reference>
<keyword evidence="6" id="KW-0964">Secreted</keyword>
<evidence type="ECO:0000313" key="16">
    <source>
        <dbReference type="EMBL" id="KAJ5321226.1"/>
    </source>
</evidence>
<dbReference type="FunFam" id="3.20.20.70:FF:000177">
    <property type="entry name" value="Alpha-galactosidase"/>
    <property type="match status" value="1"/>
</dbReference>
<dbReference type="PRINTS" id="PR00740">
    <property type="entry name" value="GLHYDRLASE27"/>
</dbReference>
<dbReference type="GO" id="GO:0005975">
    <property type="term" value="P:carbohydrate metabolic process"/>
    <property type="evidence" value="ECO:0007669"/>
    <property type="project" value="InterPro"/>
</dbReference>
<dbReference type="GO" id="GO:0004557">
    <property type="term" value="F:alpha-galactosidase activity"/>
    <property type="evidence" value="ECO:0007669"/>
    <property type="project" value="UniProtKB-EC"/>
</dbReference>
<dbReference type="CDD" id="cd14792">
    <property type="entry name" value="GH27"/>
    <property type="match status" value="1"/>
</dbReference>
<evidence type="ECO:0000256" key="11">
    <source>
        <dbReference type="ARBA" id="ARBA00023180"/>
    </source>
</evidence>
<evidence type="ECO:0000259" key="15">
    <source>
        <dbReference type="Pfam" id="PF17801"/>
    </source>
</evidence>
<evidence type="ECO:0000256" key="4">
    <source>
        <dbReference type="ARBA" id="ARBA00009743"/>
    </source>
</evidence>
<dbReference type="EC" id="3.2.1.22" evidence="5 13"/>
<feature type="chain" id="PRO_5041115655" description="Alpha-galactosidase" evidence="14">
    <location>
        <begin position="29"/>
        <end position="545"/>
    </location>
</feature>
<evidence type="ECO:0000256" key="12">
    <source>
        <dbReference type="ARBA" id="ARBA00023295"/>
    </source>
</evidence>
<evidence type="ECO:0000256" key="3">
    <source>
        <dbReference type="ARBA" id="ARBA00004613"/>
    </source>
</evidence>
<dbReference type="SUPFAM" id="SSF50370">
    <property type="entry name" value="Ricin B-like lectins"/>
    <property type="match status" value="1"/>
</dbReference>
<evidence type="ECO:0000256" key="6">
    <source>
        <dbReference type="ARBA" id="ARBA00022525"/>
    </source>
</evidence>
<keyword evidence="10 13" id="KW-1015">Disulfide bond</keyword>
<keyword evidence="9 13" id="KW-0378">Hydrolase</keyword>
<accession>A0A9W9KWF2</accession>
<comment type="catalytic activity">
    <reaction evidence="1 13">
        <text>Hydrolysis of terminal, non-reducing alpha-D-galactose residues in alpha-D-galactosides, including galactose oligosaccharides, galactomannans and galactolipids.</text>
        <dbReference type="EC" id="3.2.1.22"/>
    </reaction>
</comment>
<evidence type="ECO:0000256" key="5">
    <source>
        <dbReference type="ARBA" id="ARBA00012755"/>
    </source>
</evidence>
<evidence type="ECO:0000256" key="9">
    <source>
        <dbReference type="ARBA" id="ARBA00022801"/>
    </source>
</evidence>
<keyword evidence="7 14" id="KW-0732">Signal</keyword>
<evidence type="ECO:0000256" key="2">
    <source>
        <dbReference type="ARBA" id="ARBA00003969"/>
    </source>
</evidence>
<dbReference type="InterPro" id="IPR013785">
    <property type="entry name" value="Aldolase_TIM"/>
</dbReference>
<dbReference type="SUPFAM" id="SSF51445">
    <property type="entry name" value="(Trans)glycosidases"/>
    <property type="match status" value="1"/>
</dbReference>
<protein>
    <recommendedName>
        <fullName evidence="5 13">Alpha-galactosidase</fullName>
        <ecNumber evidence="5 13">3.2.1.22</ecNumber>
    </recommendedName>
    <alternativeName>
        <fullName evidence="13">Melibiase</fullName>
    </alternativeName>
</protein>
<comment type="subcellular location">
    <subcellularLocation>
        <location evidence="3">Secreted</location>
    </subcellularLocation>
</comment>
<proteinExistence type="inferred from homology"/>
<dbReference type="InterPro" id="IPR013780">
    <property type="entry name" value="Glyco_hydro_b"/>
</dbReference>
<comment type="function">
    <text evidence="2">Hydrolyzes a variety of simple alpha-D-galactoside as well as more complex molecules such as oligosaccharides and polysaccharides.</text>
</comment>
<dbReference type="PANTHER" id="PTHR11452:SF91">
    <property type="entry name" value="ALPHA-GALACTOSIDASE A-RELATED"/>
    <property type="match status" value="1"/>
</dbReference>
<evidence type="ECO:0000256" key="1">
    <source>
        <dbReference type="ARBA" id="ARBA00001255"/>
    </source>
</evidence>
<evidence type="ECO:0000256" key="7">
    <source>
        <dbReference type="ARBA" id="ARBA00022729"/>
    </source>
</evidence>
<evidence type="ECO:0000256" key="14">
    <source>
        <dbReference type="SAM" id="SignalP"/>
    </source>
</evidence>
<dbReference type="InterPro" id="IPR017853">
    <property type="entry name" value="GH"/>
</dbReference>
<sequence>MGLSSVTNWATPARLAGLLMLPMLPVQASVEDVKLLPTPPMGFNNWARFECDLNETLFTDTAKSMVSRGLLDVGYNRLNLDDCWMTHDRAADGSLQWNSTLFPNGIPWLAKFAKQHGFHLGIYEDSGNATCGGYPGSYGHEKQDAETFADWGIDYLKLDGCNVFAEDGRSDAEEYRVRYHKWHNILSGMEDPLIFSESAPAYFCTNDTDWAKVMDWVPYYGELARHSDDVITFYAEGSPWESIMANYHFHTRVVRYQMPGYYNDPDFLIPDHPGLSMDEKKSHFAIWASSGAPLIISAYIPDLSDDEIEFLSNKDLIAVDQDPLAEQAALVSRDSHFDVLSRSLANGDRLVTILNTGKNTASTKVSLEKLGLDSTCQYRARDLWTGAVSTIKKSIDITLDSHATSVYRITPPRGCTSVTPTGMVFDTSSGRCLTAGKTVSFASCQASDSQAWRVSGTGSKLTISPLSDVKKCLVVGKSGIDLVSCGSGSSATWTYSITGHLQNTKGGCLTDSAGAAKVGTCNQDIAGQIIGLPSGVRLADVGVQQ</sequence>
<keyword evidence="12 13" id="KW-0326">Glycosidase</keyword>
<name>A0A9W9KWF2_9EURO</name>
<comment type="caution">
    <text evidence="16">The sequence shown here is derived from an EMBL/GenBank/DDBJ whole genome shotgun (WGS) entry which is preliminary data.</text>
</comment>
<dbReference type="PROSITE" id="PS50231">
    <property type="entry name" value="RICIN_B_LECTIN"/>
    <property type="match status" value="1"/>
</dbReference>
<dbReference type="Gene3D" id="2.60.40.1180">
    <property type="entry name" value="Golgi alpha-mannosidase II"/>
    <property type="match status" value="1"/>
</dbReference>
<dbReference type="SUPFAM" id="SSF51011">
    <property type="entry name" value="Glycosyl hydrolase domain"/>
    <property type="match status" value="1"/>
</dbReference>
<dbReference type="InterPro" id="IPR002241">
    <property type="entry name" value="Glyco_hydro_27"/>
</dbReference>
<comment type="similarity">
    <text evidence="4 13">Belongs to the glycosyl hydrolase 27 family.</text>
</comment>
<dbReference type="GO" id="GO:0030246">
    <property type="term" value="F:carbohydrate binding"/>
    <property type="evidence" value="ECO:0007669"/>
    <property type="project" value="UniProtKB-KW"/>
</dbReference>
<feature type="signal peptide" evidence="14">
    <location>
        <begin position="1"/>
        <end position="28"/>
    </location>
</feature>
<dbReference type="GO" id="GO:0005576">
    <property type="term" value="C:extracellular region"/>
    <property type="evidence" value="ECO:0007669"/>
    <property type="project" value="UniProtKB-SubCell"/>
</dbReference>
<dbReference type="AlphaFoldDB" id="A0A9W9KWF2"/>
<keyword evidence="17" id="KW-1185">Reference proteome</keyword>
<keyword evidence="11" id="KW-0325">Glycoprotein</keyword>
<evidence type="ECO:0000256" key="10">
    <source>
        <dbReference type="ARBA" id="ARBA00023157"/>
    </source>
</evidence>
<dbReference type="Gene3D" id="2.80.10.50">
    <property type="match status" value="1"/>
</dbReference>
<reference evidence="16" key="2">
    <citation type="journal article" date="2023" name="IMA Fungus">
        <title>Comparative genomic study of the Penicillium genus elucidates a diverse pangenome and 15 lateral gene transfer events.</title>
        <authorList>
            <person name="Petersen C."/>
            <person name="Sorensen T."/>
            <person name="Nielsen M.R."/>
            <person name="Sondergaard T.E."/>
            <person name="Sorensen J.L."/>
            <person name="Fitzpatrick D.A."/>
            <person name="Frisvad J.C."/>
            <person name="Nielsen K.L."/>
        </authorList>
    </citation>
    <scope>NUCLEOTIDE SEQUENCE</scope>
    <source>
        <strain evidence="16">IBT 21472</strain>
    </source>
</reference>
<evidence type="ECO:0000256" key="13">
    <source>
        <dbReference type="RuleBase" id="RU361168"/>
    </source>
</evidence>
<dbReference type="Proteomes" id="UP001147746">
    <property type="component" value="Unassembled WGS sequence"/>
</dbReference>
<dbReference type="Pfam" id="PF16499">
    <property type="entry name" value="Melibiase_2"/>
    <property type="match status" value="1"/>
</dbReference>
<evidence type="ECO:0000256" key="8">
    <source>
        <dbReference type="ARBA" id="ARBA00022734"/>
    </source>
</evidence>
<dbReference type="Pfam" id="PF17801">
    <property type="entry name" value="Melibiase_C"/>
    <property type="match status" value="1"/>
</dbReference>